<gene>
    <name evidence="1" type="ORF">BCD95_005728</name>
</gene>
<evidence type="ECO:0000313" key="2">
    <source>
        <dbReference type="Proteomes" id="UP000822184"/>
    </source>
</evidence>
<dbReference type="Proteomes" id="UP000822184">
    <property type="component" value="Unassembled WGS sequence"/>
</dbReference>
<name>A0AAE5EY59_CLOBE</name>
<sequence>MRVANEFSNTSSLKDLGQTKIFALLEIPQNKREDFTSQPHEINGRTKTIDEMTTRELQKKDSL</sequence>
<protein>
    <submittedName>
        <fullName evidence="1">Uncharacterized protein</fullName>
    </submittedName>
</protein>
<proteinExistence type="predicted"/>
<reference evidence="1" key="1">
    <citation type="submission" date="2020-06" db="EMBL/GenBank/DDBJ databases">
        <title>Genomic insights into acetone-butanol-ethanol (ABE) fermentation by sequencing solventogenic clostridia strains.</title>
        <authorList>
            <person name="Brown S."/>
        </authorList>
    </citation>
    <scope>NUCLEOTIDE SEQUENCE</scope>
    <source>
        <strain evidence="1">DJ123</strain>
    </source>
</reference>
<dbReference type="AlphaFoldDB" id="A0AAE5EY59"/>
<accession>A0AAE5EY59</accession>
<evidence type="ECO:0000313" key="1">
    <source>
        <dbReference type="EMBL" id="NSB17469.1"/>
    </source>
</evidence>
<organism evidence="1 2">
    <name type="scientific">Clostridium beijerinckii</name>
    <name type="common">Clostridium MP</name>
    <dbReference type="NCBI Taxonomy" id="1520"/>
    <lineage>
        <taxon>Bacteria</taxon>
        <taxon>Bacillati</taxon>
        <taxon>Bacillota</taxon>
        <taxon>Clostridia</taxon>
        <taxon>Eubacteriales</taxon>
        <taxon>Clostridiaceae</taxon>
        <taxon>Clostridium</taxon>
    </lineage>
</organism>
<comment type="caution">
    <text evidence="1">The sequence shown here is derived from an EMBL/GenBank/DDBJ whole genome shotgun (WGS) entry which is preliminary data.</text>
</comment>
<dbReference type="EMBL" id="JABTDW010000001">
    <property type="protein sequence ID" value="NSB17469.1"/>
    <property type="molecule type" value="Genomic_DNA"/>
</dbReference>